<dbReference type="PANTHER" id="PTHR34978">
    <property type="entry name" value="POSSIBLE SENSOR-TRANSDUCER PROTEIN BLAR"/>
    <property type="match status" value="1"/>
</dbReference>
<keyword evidence="4" id="KW-1185">Reference proteome</keyword>
<dbReference type="Pfam" id="PF05569">
    <property type="entry name" value="Peptidase_M56"/>
    <property type="match status" value="1"/>
</dbReference>
<keyword evidence="1" id="KW-0472">Membrane</keyword>
<comment type="caution">
    <text evidence="3">The sequence shown here is derived from an EMBL/GenBank/DDBJ whole genome shotgun (WGS) entry which is preliminary data.</text>
</comment>
<dbReference type="RefSeq" id="WP_262398448.1">
    <property type="nucleotide sequence ID" value="NZ_JACRTC010000011.1"/>
</dbReference>
<gene>
    <name evidence="3" type="ORF">H8709_11270</name>
</gene>
<dbReference type="AlphaFoldDB" id="A0A926IBM4"/>
<name>A0A926IBM4_9FIRM</name>
<dbReference type="Proteomes" id="UP000660861">
    <property type="component" value="Unassembled WGS sequence"/>
</dbReference>
<dbReference type="InterPro" id="IPR008756">
    <property type="entry name" value="Peptidase_M56"/>
</dbReference>
<accession>A0A926IBM4</accession>
<protein>
    <submittedName>
        <fullName evidence="3">M56 family metallopeptidase</fullName>
    </submittedName>
</protein>
<feature type="transmembrane region" description="Helical" evidence="1">
    <location>
        <begin position="198"/>
        <end position="220"/>
    </location>
</feature>
<feature type="transmembrane region" description="Helical" evidence="1">
    <location>
        <begin position="6"/>
        <end position="29"/>
    </location>
</feature>
<evidence type="ECO:0000313" key="4">
    <source>
        <dbReference type="Proteomes" id="UP000660861"/>
    </source>
</evidence>
<dbReference type="CDD" id="cd07341">
    <property type="entry name" value="M56_BlaR1_MecR1_like"/>
    <property type="match status" value="1"/>
</dbReference>
<evidence type="ECO:0000313" key="3">
    <source>
        <dbReference type="EMBL" id="MBC8571396.1"/>
    </source>
</evidence>
<feature type="transmembrane region" description="Helical" evidence="1">
    <location>
        <begin position="287"/>
        <end position="306"/>
    </location>
</feature>
<evidence type="ECO:0000259" key="2">
    <source>
        <dbReference type="Pfam" id="PF05569"/>
    </source>
</evidence>
<evidence type="ECO:0000256" key="1">
    <source>
        <dbReference type="SAM" id="Phobius"/>
    </source>
</evidence>
<organism evidence="3 4">
    <name type="scientific">Zongyangia hominis</name>
    <dbReference type="NCBI Taxonomy" id="2763677"/>
    <lineage>
        <taxon>Bacteria</taxon>
        <taxon>Bacillati</taxon>
        <taxon>Bacillota</taxon>
        <taxon>Clostridia</taxon>
        <taxon>Eubacteriales</taxon>
        <taxon>Oscillospiraceae</taxon>
        <taxon>Zongyangia</taxon>
    </lineage>
</organism>
<reference evidence="3" key="1">
    <citation type="submission" date="2020-08" db="EMBL/GenBank/DDBJ databases">
        <title>Genome public.</title>
        <authorList>
            <person name="Liu C."/>
            <person name="Sun Q."/>
        </authorList>
    </citation>
    <scope>NUCLEOTIDE SEQUENCE</scope>
    <source>
        <strain evidence="3">NSJ-54</strain>
    </source>
</reference>
<proteinExistence type="predicted"/>
<dbReference type="EMBL" id="JACRTC010000011">
    <property type="protein sequence ID" value="MBC8571396.1"/>
    <property type="molecule type" value="Genomic_DNA"/>
</dbReference>
<feature type="transmembrane region" description="Helical" evidence="1">
    <location>
        <begin position="110"/>
        <end position="132"/>
    </location>
</feature>
<sequence>MLEQVFLQILNMAFTASFVILLVMVARLFLKRAPKIYSYALWSVVLFRLTCPFSFESVLSLLPTRAKPIPVDIMQAQAPRIDTGIRVLDRVVNPVLPAPAATASVNPMQVWIWTGAVIWLTGIAVLFGYSLWKFFRMRSVLKGATLESGNVYLLPGLDTPFVVGLFRPKIYLPTGLTEVERRYILLHERAHIHRGDHVVKFVSFLLVCAYWFHPLVWAAFFLSGKDMEMSCDENVIKRLGSEAKRGYSSTLLSMATGRRVIGGTPLAFGEGDTKGRIKNVLRYKKPAFWVALIALLVVAGICVGLLTNPKEKGAEQVPEESSSLQKTALSTDEISAKAEQTYPGYVIEADGDETVEGQVLARFRVSLPPVEGDQAPSSLLAGVNKVTGEVLAYDATKNAWNPAALHYSEEAYIQAVLQSATFEDGTVSVTIPQGMPERYALSMEVRGLMPLPDGSHMSLHAFEQESLDNNWVQGKTYREKMFDETVPDSTELSVYVSFYKPDAPGEHTGIVRYWDQKEWVFTDGKPVVPVSLSDTVVQVTSEQVGGKTQNATLTYTEADGHVFRLQAALPSDWSLRLMSADERGFYGPVAVYRGEERIGVISYSDFEIYEGTTEDNFYRMVYNRLMLGSMANWDNEYTPVNQTDTTCTATCRVYHREGDASGEVWYSPGILAYNTDLLRYIVIDLAEGSATQAEVDAIARSIVLR</sequence>
<dbReference type="InterPro" id="IPR052173">
    <property type="entry name" value="Beta-lactam_resp_regulator"/>
</dbReference>
<dbReference type="PANTHER" id="PTHR34978:SF3">
    <property type="entry name" value="SLR0241 PROTEIN"/>
    <property type="match status" value="1"/>
</dbReference>
<feature type="domain" description="Peptidase M56" evidence="2">
    <location>
        <begin position="8"/>
        <end position="279"/>
    </location>
</feature>
<keyword evidence="1" id="KW-0812">Transmembrane</keyword>
<keyword evidence="1" id="KW-1133">Transmembrane helix</keyword>